<comment type="subcellular location">
    <subcellularLocation>
        <location evidence="1">Golgi apparatus membrane</location>
        <topology evidence="1">Peripheral membrane protein</topology>
    </subcellularLocation>
</comment>
<organism evidence="9">
    <name type="scientific">Ananas comosus var. bracteatus</name>
    <name type="common">red pineapple</name>
    <dbReference type="NCBI Taxonomy" id="296719"/>
    <lineage>
        <taxon>Eukaryota</taxon>
        <taxon>Viridiplantae</taxon>
        <taxon>Streptophyta</taxon>
        <taxon>Embryophyta</taxon>
        <taxon>Tracheophyta</taxon>
        <taxon>Spermatophyta</taxon>
        <taxon>Magnoliopsida</taxon>
        <taxon>Liliopsida</taxon>
        <taxon>Poales</taxon>
        <taxon>Bromeliaceae</taxon>
        <taxon>Bromelioideae</taxon>
        <taxon>Ananas</taxon>
    </lineage>
</organism>
<accession>A0A6V7NIJ1</accession>
<dbReference type="GO" id="GO:0000139">
    <property type="term" value="C:Golgi membrane"/>
    <property type="evidence" value="ECO:0007669"/>
    <property type="project" value="UniProtKB-SubCell"/>
</dbReference>
<evidence type="ECO:0000256" key="1">
    <source>
        <dbReference type="ARBA" id="ARBA00004395"/>
    </source>
</evidence>
<evidence type="ECO:0000256" key="2">
    <source>
        <dbReference type="ARBA" id="ARBA00006653"/>
    </source>
</evidence>
<evidence type="ECO:0000313" key="9">
    <source>
        <dbReference type="EMBL" id="CAD1818328.1"/>
    </source>
</evidence>
<evidence type="ECO:0000256" key="8">
    <source>
        <dbReference type="SAM" id="MobiDB-lite"/>
    </source>
</evidence>
<comment type="similarity">
    <text evidence="2">Belongs to the COG1 family.</text>
</comment>
<sequence length="373" mass="39815">MKSSCESISSNLAAIDAALASLSSEAEAPPKYPAAAASAANPPAPASTAWRPASSTSSTLPRTSGVASTNPCFSKLPVATSAPGRSTASSSPSRRGRCRRSRRARQVPPAPAPVADRRELQGPDLAAQPRSPPGPGIGVAAYADALAAAATIDELDPKQVLALFLDSRKSWILQKLGSATSDLDSCSSVLCDVAGQFGALWGRLESSSCSLQMRCLCSTRPCSPRLLGRSSLGASQIQRRRPAHCGWRTVVMRFWRIVWGKLLIDTIVSGEGLGSAEKLLRDSLNGREGLEESLEQWLRSVLGTEVESPWDQIRGLILKDGKDILEDRLEKVFMQRMKGIVHSEFENLSKDLNFGSSIEAIVANTDSKEGMIS</sequence>
<evidence type="ECO:0000256" key="5">
    <source>
        <dbReference type="ARBA" id="ARBA00022927"/>
    </source>
</evidence>
<dbReference type="PANTHER" id="PTHR31658">
    <property type="entry name" value="CONSERVED OLIGOMERIC GOLGI COMPLEX SUBUNIT 1"/>
    <property type="match status" value="1"/>
</dbReference>
<dbReference type="InterPro" id="IPR033370">
    <property type="entry name" value="COG1"/>
</dbReference>
<dbReference type="PANTHER" id="PTHR31658:SF0">
    <property type="entry name" value="CONSERVED OLIGOMERIC GOLGI COMPLEX SUBUNIT 1"/>
    <property type="match status" value="1"/>
</dbReference>
<name>A0A6V7NIJ1_ANACO</name>
<reference evidence="9" key="1">
    <citation type="submission" date="2020-07" db="EMBL/GenBank/DDBJ databases">
        <authorList>
            <person name="Lin J."/>
        </authorList>
    </citation>
    <scope>NUCLEOTIDE SEQUENCE</scope>
</reference>
<keyword evidence="6" id="KW-0333">Golgi apparatus</keyword>
<proteinExistence type="inferred from homology"/>
<keyword evidence="5" id="KW-0653">Protein transport</keyword>
<evidence type="ECO:0000256" key="4">
    <source>
        <dbReference type="ARBA" id="ARBA00022448"/>
    </source>
</evidence>
<dbReference type="AlphaFoldDB" id="A0A6V7NIJ1"/>
<feature type="compositionally biased region" description="Low complexity" evidence="8">
    <location>
        <begin position="23"/>
        <end position="49"/>
    </location>
</feature>
<feature type="compositionally biased region" description="Polar residues" evidence="8">
    <location>
        <begin position="53"/>
        <end position="72"/>
    </location>
</feature>
<evidence type="ECO:0000256" key="3">
    <source>
        <dbReference type="ARBA" id="ARBA00020978"/>
    </source>
</evidence>
<evidence type="ECO:0000256" key="6">
    <source>
        <dbReference type="ARBA" id="ARBA00023034"/>
    </source>
</evidence>
<keyword evidence="4" id="KW-0813">Transport</keyword>
<feature type="compositionally biased region" description="Basic residues" evidence="8">
    <location>
        <begin position="94"/>
        <end position="105"/>
    </location>
</feature>
<evidence type="ECO:0000256" key="7">
    <source>
        <dbReference type="ARBA" id="ARBA00023136"/>
    </source>
</evidence>
<dbReference type="GO" id="GO:0017119">
    <property type="term" value="C:Golgi transport complex"/>
    <property type="evidence" value="ECO:0007669"/>
    <property type="project" value="InterPro"/>
</dbReference>
<gene>
    <name evidence="9" type="ORF">CB5_LOCUS1539</name>
</gene>
<keyword evidence="7" id="KW-0472">Membrane</keyword>
<dbReference type="GO" id="GO:0006891">
    <property type="term" value="P:intra-Golgi vesicle-mediated transport"/>
    <property type="evidence" value="ECO:0007669"/>
    <property type="project" value="InterPro"/>
</dbReference>
<protein>
    <recommendedName>
        <fullName evidence="3">Conserved oligomeric Golgi complex subunit 1</fullName>
    </recommendedName>
</protein>
<dbReference type="EMBL" id="LR862139">
    <property type="protein sequence ID" value="CAD1818328.1"/>
    <property type="molecule type" value="Genomic_DNA"/>
</dbReference>
<feature type="region of interest" description="Disordered" evidence="8">
    <location>
        <begin position="23"/>
        <end position="133"/>
    </location>
</feature>
<dbReference type="GO" id="GO:0015031">
    <property type="term" value="P:protein transport"/>
    <property type="evidence" value="ECO:0007669"/>
    <property type="project" value="UniProtKB-KW"/>
</dbReference>